<dbReference type="PANTHER" id="PTHR43353">
    <property type="entry name" value="SUCCINATE-SEMIALDEHYDE DEHYDROGENASE, MITOCHONDRIAL"/>
    <property type="match status" value="1"/>
</dbReference>
<dbReference type="GO" id="GO:0009450">
    <property type="term" value="P:gamma-aminobutyric acid catabolic process"/>
    <property type="evidence" value="ECO:0007669"/>
    <property type="project" value="TreeGrafter"/>
</dbReference>
<comment type="similarity">
    <text evidence="1">Belongs to the aldehyde dehydrogenase family.</text>
</comment>
<dbReference type="Pfam" id="PF00171">
    <property type="entry name" value="Aldedh"/>
    <property type="match status" value="1"/>
</dbReference>
<keyword evidence="2" id="KW-0560">Oxidoreductase</keyword>
<sequence>MTTAYSADLALFIDGAWQSGEGRDALPVLNPATAQTIADLPKASADDLAAALAAAERAFPLWRATDVDTRATILRKTAELLRQRAEEIAVMMTMEQGKPIAESRSEVVGSAQLFEWCAEEARRMYGRTLVRPTGARSMVLQQPVGPVALFTPWNFPLYLMAKKVAAALAVGCSVIAKPAEETPGCTTALMRCLADAGLPAGVAQLVFGDPAMISSTLIASPAIRKISFTGSTVVGKHLMRLCADNVTQSTMELGGHAPVLIFADCDLEKTLDLVVPQKFRNAGQVCVSPTRFLVEAPVHDAFVRGFAERTAGVTIGNGLDAASKMGPLANARRPDAVAALVEDAVAKGANLAVGGARENGPGNFYRPTLLAGVPDAADIMRVEPFGPVAVTRPFETFDEAIHIANSTPFGLAAFAFTENGRRANLLGDALEAGMVGINGFGISVADAPFGGVKQSGFGSEGGQEGLASYCVTKAVHQV</sequence>
<gene>
    <name evidence="4" type="ORF">GV829_05725</name>
</gene>
<dbReference type="AlphaFoldDB" id="A0A6M4ASH1"/>
<evidence type="ECO:0000259" key="3">
    <source>
        <dbReference type="Pfam" id="PF00171"/>
    </source>
</evidence>
<evidence type="ECO:0000256" key="2">
    <source>
        <dbReference type="ARBA" id="ARBA00023002"/>
    </source>
</evidence>
<accession>A0A6M4ASH1</accession>
<organism evidence="4 5">
    <name type="scientific">Sphingomonas lacunae</name>
    <dbReference type="NCBI Taxonomy" id="2698828"/>
    <lineage>
        <taxon>Bacteria</taxon>
        <taxon>Pseudomonadati</taxon>
        <taxon>Pseudomonadota</taxon>
        <taxon>Alphaproteobacteria</taxon>
        <taxon>Sphingomonadales</taxon>
        <taxon>Sphingomonadaceae</taxon>
        <taxon>Sphingomonas</taxon>
    </lineage>
</organism>
<proteinExistence type="inferred from homology"/>
<evidence type="ECO:0000313" key="4">
    <source>
        <dbReference type="EMBL" id="QJQ32015.1"/>
    </source>
</evidence>
<dbReference type="GO" id="GO:0004777">
    <property type="term" value="F:succinate-semialdehyde dehydrogenase (NAD+) activity"/>
    <property type="evidence" value="ECO:0007669"/>
    <property type="project" value="TreeGrafter"/>
</dbReference>
<feature type="domain" description="Aldehyde dehydrogenase" evidence="3">
    <location>
        <begin position="17"/>
        <end position="475"/>
    </location>
</feature>
<keyword evidence="5" id="KW-1185">Reference proteome</keyword>
<dbReference type="InterPro" id="IPR050740">
    <property type="entry name" value="Aldehyde_DH_Superfamily"/>
</dbReference>
<dbReference type="Proteomes" id="UP000503018">
    <property type="component" value="Chromosome"/>
</dbReference>
<dbReference type="CDD" id="cd07103">
    <property type="entry name" value="ALDH_F5_SSADH_GabD"/>
    <property type="match status" value="1"/>
</dbReference>
<protein>
    <submittedName>
        <fullName evidence="4">NAD-dependent succinate-semialdehyde dehydrogenase</fullName>
    </submittedName>
</protein>
<evidence type="ECO:0000313" key="5">
    <source>
        <dbReference type="Proteomes" id="UP000503018"/>
    </source>
</evidence>
<dbReference type="SUPFAM" id="SSF53720">
    <property type="entry name" value="ALDH-like"/>
    <property type="match status" value="1"/>
</dbReference>
<dbReference type="RefSeq" id="WP_169944783.1">
    <property type="nucleotide sequence ID" value="NZ_CP053015.1"/>
</dbReference>
<dbReference type="InterPro" id="IPR015590">
    <property type="entry name" value="Aldehyde_DH_dom"/>
</dbReference>
<dbReference type="InterPro" id="IPR016161">
    <property type="entry name" value="Ald_DH/histidinol_DH"/>
</dbReference>
<evidence type="ECO:0000256" key="1">
    <source>
        <dbReference type="ARBA" id="ARBA00009986"/>
    </source>
</evidence>
<dbReference type="InterPro" id="IPR016162">
    <property type="entry name" value="Ald_DH_N"/>
</dbReference>
<dbReference type="EMBL" id="CP053015">
    <property type="protein sequence ID" value="QJQ32015.1"/>
    <property type="molecule type" value="Genomic_DNA"/>
</dbReference>
<dbReference type="Gene3D" id="3.40.605.10">
    <property type="entry name" value="Aldehyde Dehydrogenase, Chain A, domain 1"/>
    <property type="match status" value="1"/>
</dbReference>
<dbReference type="Gene3D" id="3.40.309.10">
    <property type="entry name" value="Aldehyde Dehydrogenase, Chain A, domain 2"/>
    <property type="match status" value="1"/>
</dbReference>
<reference evidence="4 5" key="1">
    <citation type="submission" date="2020-01" db="EMBL/GenBank/DDBJ databases">
        <title>Sphingomonas sp. strain CSW-10.</title>
        <authorList>
            <person name="Chen W.-M."/>
        </authorList>
    </citation>
    <scope>NUCLEOTIDE SEQUENCE [LARGE SCALE GENOMIC DNA]</scope>
    <source>
        <strain evidence="4 5">CSW-10</strain>
    </source>
</reference>
<dbReference type="PANTHER" id="PTHR43353:SF5">
    <property type="entry name" value="SUCCINATE-SEMIALDEHYDE DEHYDROGENASE, MITOCHONDRIAL"/>
    <property type="match status" value="1"/>
</dbReference>
<name>A0A6M4ASH1_9SPHN</name>
<dbReference type="InterPro" id="IPR016163">
    <property type="entry name" value="Ald_DH_C"/>
</dbReference>
<dbReference type="KEGG" id="slan:GV829_05725"/>
<dbReference type="FunFam" id="3.40.605.10:FF:000007">
    <property type="entry name" value="NAD/NADP-dependent betaine aldehyde dehydrogenase"/>
    <property type="match status" value="1"/>
</dbReference>